<dbReference type="Gene3D" id="1.20.1250.20">
    <property type="entry name" value="MFS general substrate transporter like domains"/>
    <property type="match status" value="1"/>
</dbReference>
<organism evidence="11 12">
    <name type="scientific">Neoarthrinium moseri</name>
    <dbReference type="NCBI Taxonomy" id="1658444"/>
    <lineage>
        <taxon>Eukaryota</taxon>
        <taxon>Fungi</taxon>
        <taxon>Dikarya</taxon>
        <taxon>Ascomycota</taxon>
        <taxon>Pezizomycotina</taxon>
        <taxon>Sordariomycetes</taxon>
        <taxon>Xylariomycetidae</taxon>
        <taxon>Amphisphaeriales</taxon>
        <taxon>Apiosporaceae</taxon>
        <taxon>Neoarthrinium</taxon>
    </lineage>
</organism>
<feature type="domain" description="Major facilitator superfamily (MFS) profile" evidence="10">
    <location>
        <begin position="24"/>
        <end position="461"/>
    </location>
</feature>
<keyword evidence="5 9" id="KW-1133">Transmembrane helix</keyword>
<dbReference type="InterPro" id="IPR003663">
    <property type="entry name" value="Sugar/inositol_transpt"/>
</dbReference>
<feature type="transmembrane region" description="Helical" evidence="9">
    <location>
        <begin position="150"/>
        <end position="171"/>
    </location>
</feature>
<evidence type="ECO:0000256" key="5">
    <source>
        <dbReference type="ARBA" id="ARBA00022989"/>
    </source>
</evidence>
<accession>A0A9P9WK78</accession>
<dbReference type="InterPro" id="IPR005828">
    <property type="entry name" value="MFS_sugar_transport-like"/>
</dbReference>
<feature type="transmembrane region" description="Helical" evidence="9">
    <location>
        <begin position="92"/>
        <end position="109"/>
    </location>
</feature>
<feature type="transmembrane region" description="Helical" evidence="9">
    <location>
        <begin position="272"/>
        <end position="294"/>
    </location>
</feature>
<dbReference type="EMBL" id="JAFIMR010000018">
    <property type="protein sequence ID" value="KAI1867534.1"/>
    <property type="molecule type" value="Genomic_DNA"/>
</dbReference>
<dbReference type="PROSITE" id="PS50850">
    <property type="entry name" value="MFS"/>
    <property type="match status" value="1"/>
</dbReference>
<name>A0A9P9WK78_9PEZI</name>
<evidence type="ECO:0000313" key="11">
    <source>
        <dbReference type="EMBL" id="KAI1867534.1"/>
    </source>
</evidence>
<dbReference type="NCBIfam" id="TIGR00879">
    <property type="entry name" value="SP"/>
    <property type="match status" value="1"/>
</dbReference>
<dbReference type="GO" id="GO:0016020">
    <property type="term" value="C:membrane"/>
    <property type="evidence" value="ECO:0007669"/>
    <property type="project" value="UniProtKB-SubCell"/>
</dbReference>
<feature type="transmembrane region" description="Helical" evidence="9">
    <location>
        <begin position="438"/>
        <end position="457"/>
    </location>
</feature>
<feature type="transmembrane region" description="Helical" evidence="9">
    <location>
        <begin position="183"/>
        <end position="202"/>
    </location>
</feature>
<dbReference type="PANTHER" id="PTHR48022:SF31">
    <property type="entry name" value="HEXOSE TRANSPORTER"/>
    <property type="match status" value="1"/>
</dbReference>
<evidence type="ECO:0000256" key="3">
    <source>
        <dbReference type="ARBA" id="ARBA00022448"/>
    </source>
</evidence>
<dbReference type="PROSITE" id="PS00216">
    <property type="entry name" value="SUGAR_TRANSPORT_1"/>
    <property type="match status" value="1"/>
</dbReference>
<evidence type="ECO:0000256" key="6">
    <source>
        <dbReference type="ARBA" id="ARBA00023136"/>
    </source>
</evidence>
<evidence type="ECO:0000256" key="9">
    <source>
        <dbReference type="SAM" id="Phobius"/>
    </source>
</evidence>
<keyword evidence="4 9" id="KW-0812">Transmembrane</keyword>
<dbReference type="SUPFAM" id="SSF103473">
    <property type="entry name" value="MFS general substrate transporter"/>
    <property type="match status" value="1"/>
</dbReference>
<keyword evidence="6 9" id="KW-0472">Membrane</keyword>
<feature type="transmembrane region" description="Helical" evidence="9">
    <location>
        <begin position="314"/>
        <end position="334"/>
    </location>
</feature>
<feature type="compositionally biased region" description="Basic and acidic residues" evidence="8">
    <location>
        <begin position="481"/>
        <end position="498"/>
    </location>
</feature>
<comment type="similarity">
    <text evidence="2 7">Belongs to the major facilitator superfamily. Sugar transporter (TC 2.A.1.1) family.</text>
</comment>
<dbReference type="Pfam" id="PF00083">
    <property type="entry name" value="Sugar_tr"/>
    <property type="match status" value="1"/>
</dbReference>
<sequence>MNGFERSFVSNLVPANLKLLTSLLVAVAVVNSATLGYDGSVMNGLLILPSYTEYFNLTTATIGLNTAAMWMGQIVGSLLMQPAADLLGRKRAVIAAAILTIVGVVLQAASQNIGMFVGARIIVGIGQAISNAAAPTLLAELLPARLRGRVLGIFFSCFYLGSLLSSIINYGSQDIQSTWAWRLPSLLQFIPSLIALCLLPFIPESPRWLISKGHDAHAQEVLCIMQGAGIVDMHKAAEELRTIKAIMAKEEEAYPRNAWRELASTPANRKRLFVLVAFGSMINTFGNFVISFYLSKILDQAGVTDSNSQLQINVGISCWCFIVALTGSFMLDVLGRRKQTLACIAGMVVTLFMIGSLIKVFGESENESGIYATIAVVFLFQGFYSFSITPMTSVYPTEISQYKLRSAGIAIFRFFDCGFGLLCSFAMSYAMADIGWKFYLVNASWDIIFGLTVFLFFPETKGLELEEIAAFFDGPEIVEAARERDSSPHGAIDSDKRAPTVKSQLESNA</sequence>
<reference evidence="11" key="1">
    <citation type="submission" date="2021-03" db="EMBL/GenBank/DDBJ databases">
        <title>Revisited historic fungal species revealed as producer of novel bioactive compounds through whole genome sequencing and comparative genomics.</title>
        <authorList>
            <person name="Vignolle G.A."/>
            <person name="Hochenegger N."/>
            <person name="Mach R.L."/>
            <person name="Mach-Aigner A.R."/>
            <person name="Javad Rahimi M."/>
            <person name="Salim K.A."/>
            <person name="Chan C.M."/>
            <person name="Lim L.B.L."/>
            <person name="Cai F."/>
            <person name="Druzhinina I.S."/>
            <person name="U'Ren J.M."/>
            <person name="Derntl C."/>
        </authorList>
    </citation>
    <scope>NUCLEOTIDE SEQUENCE</scope>
    <source>
        <strain evidence="11">TUCIM 5799</strain>
    </source>
</reference>
<evidence type="ECO:0000256" key="1">
    <source>
        <dbReference type="ARBA" id="ARBA00004141"/>
    </source>
</evidence>
<evidence type="ECO:0000256" key="4">
    <source>
        <dbReference type="ARBA" id="ARBA00022692"/>
    </source>
</evidence>
<proteinExistence type="inferred from homology"/>
<keyword evidence="3 7" id="KW-0813">Transport</keyword>
<feature type="transmembrane region" description="Helical" evidence="9">
    <location>
        <begin position="341"/>
        <end position="362"/>
    </location>
</feature>
<protein>
    <recommendedName>
        <fullName evidence="10">Major facilitator superfamily (MFS) profile domain-containing protein</fullName>
    </recommendedName>
</protein>
<feature type="transmembrane region" description="Helical" evidence="9">
    <location>
        <begin position="368"/>
        <end position="389"/>
    </location>
</feature>
<feature type="transmembrane region" description="Helical" evidence="9">
    <location>
        <begin position="410"/>
        <end position="432"/>
    </location>
</feature>
<feature type="transmembrane region" description="Helical" evidence="9">
    <location>
        <begin position="115"/>
        <end position="138"/>
    </location>
</feature>
<dbReference type="InterPro" id="IPR005829">
    <property type="entry name" value="Sugar_transporter_CS"/>
</dbReference>
<dbReference type="InterPro" id="IPR036259">
    <property type="entry name" value="MFS_trans_sf"/>
</dbReference>
<dbReference type="PANTHER" id="PTHR48022">
    <property type="entry name" value="PLASTIDIC GLUCOSE TRANSPORTER 4"/>
    <property type="match status" value="1"/>
</dbReference>
<comment type="subcellular location">
    <subcellularLocation>
        <location evidence="1">Membrane</location>
        <topology evidence="1">Multi-pass membrane protein</topology>
    </subcellularLocation>
</comment>
<dbReference type="Proteomes" id="UP000829685">
    <property type="component" value="Unassembled WGS sequence"/>
</dbReference>
<evidence type="ECO:0000313" key="12">
    <source>
        <dbReference type="Proteomes" id="UP000829685"/>
    </source>
</evidence>
<evidence type="ECO:0000259" key="10">
    <source>
        <dbReference type="PROSITE" id="PS50850"/>
    </source>
</evidence>
<dbReference type="FunFam" id="1.20.1250.20:FF:000134">
    <property type="entry name" value="MFS sugar transporter protein"/>
    <property type="match status" value="1"/>
</dbReference>
<gene>
    <name evidence="11" type="ORF">JX265_007336</name>
</gene>
<dbReference type="AlphaFoldDB" id="A0A9P9WK78"/>
<dbReference type="InterPro" id="IPR020846">
    <property type="entry name" value="MFS_dom"/>
</dbReference>
<keyword evidence="12" id="KW-1185">Reference proteome</keyword>
<evidence type="ECO:0000256" key="7">
    <source>
        <dbReference type="RuleBase" id="RU003346"/>
    </source>
</evidence>
<comment type="caution">
    <text evidence="11">The sequence shown here is derived from an EMBL/GenBank/DDBJ whole genome shotgun (WGS) entry which is preliminary data.</text>
</comment>
<dbReference type="InterPro" id="IPR050360">
    <property type="entry name" value="MFS_Sugar_Transporters"/>
</dbReference>
<feature type="transmembrane region" description="Helical" evidence="9">
    <location>
        <begin position="60"/>
        <end position="80"/>
    </location>
</feature>
<evidence type="ECO:0000256" key="2">
    <source>
        <dbReference type="ARBA" id="ARBA00010992"/>
    </source>
</evidence>
<feature type="region of interest" description="Disordered" evidence="8">
    <location>
        <begin position="481"/>
        <end position="509"/>
    </location>
</feature>
<evidence type="ECO:0000256" key="8">
    <source>
        <dbReference type="SAM" id="MobiDB-lite"/>
    </source>
</evidence>
<dbReference type="GO" id="GO:0005351">
    <property type="term" value="F:carbohydrate:proton symporter activity"/>
    <property type="evidence" value="ECO:0007669"/>
    <property type="project" value="TreeGrafter"/>
</dbReference>